<organism evidence="2 3">
    <name type="scientific">Lentinula raphanica</name>
    <dbReference type="NCBI Taxonomy" id="153919"/>
    <lineage>
        <taxon>Eukaryota</taxon>
        <taxon>Fungi</taxon>
        <taxon>Dikarya</taxon>
        <taxon>Basidiomycota</taxon>
        <taxon>Agaricomycotina</taxon>
        <taxon>Agaricomycetes</taxon>
        <taxon>Agaricomycetidae</taxon>
        <taxon>Agaricales</taxon>
        <taxon>Marasmiineae</taxon>
        <taxon>Omphalotaceae</taxon>
        <taxon>Lentinula</taxon>
    </lineage>
</organism>
<accession>A0AA38P8E1</accession>
<feature type="region of interest" description="Disordered" evidence="1">
    <location>
        <begin position="328"/>
        <end position="382"/>
    </location>
</feature>
<protein>
    <submittedName>
        <fullName evidence="2">Uncharacterized protein</fullName>
    </submittedName>
</protein>
<feature type="compositionally biased region" description="Low complexity" evidence="1">
    <location>
        <begin position="370"/>
        <end position="382"/>
    </location>
</feature>
<name>A0AA38P8E1_9AGAR</name>
<evidence type="ECO:0000313" key="2">
    <source>
        <dbReference type="EMBL" id="KAJ3838253.1"/>
    </source>
</evidence>
<feature type="region of interest" description="Disordered" evidence="1">
    <location>
        <begin position="285"/>
        <end position="309"/>
    </location>
</feature>
<feature type="region of interest" description="Disordered" evidence="1">
    <location>
        <begin position="132"/>
        <end position="151"/>
    </location>
</feature>
<feature type="compositionally biased region" description="Polar residues" evidence="1">
    <location>
        <begin position="244"/>
        <end position="259"/>
    </location>
</feature>
<feature type="region of interest" description="Disordered" evidence="1">
    <location>
        <begin position="226"/>
        <end position="272"/>
    </location>
</feature>
<evidence type="ECO:0000256" key="1">
    <source>
        <dbReference type="SAM" id="MobiDB-lite"/>
    </source>
</evidence>
<feature type="compositionally biased region" description="Basic and acidic residues" evidence="1">
    <location>
        <begin position="35"/>
        <end position="49"/>
    </location>
</feature>
<feature type="compositionally biased region" description="Basic residues" evidence="1">
    <location>
        <begin position="55"/>
        <end position="64"/>
    </location>
</feature>
<feature type="compositionally biased region" description="Polar residues" evidence="1">
    <location>
        <begin position="1"/>
        <end position="11"/>
    </location>
</feature>
<gene>
    <name evidence="2" type="ORF">F5878DRAFT_177559</name>
</gene>
<proteinExistence type="predicted"/>
<keyword evidence="3" id="KW-1185">Reference proteome</keyword>
<dbReference type="Proteomes" id="UP001163846">
    <property type="component" value="Unassembled WGS sequence"/>
</dbReference>
<dbReference type="EMBL" id="MU806193">
    <property type="protein sequence ID" value="KAJ3838253.1"/>
    <property type="molecule type" value="Genomic_DNA"/>
</dbReference>
<feature type="compositionally biased region" description="Basic and acidic residues" evidence="1">
    <location>
        <begin position="346"/>
        <end position="356"/>
    </location>
</feature>
<evidence type="ECO:0000313" key="3">
    <source>
        <dbReference type="Proteomes" id="UP001163846"/>
    </source>
</evidence>
<reference evidence="2" key="1">
    <citation type="submission" date="2022-08" db="EMBL/GenBank/DDBJ databases">
        <authorList>
            <consortium name="DOE Joint Genome Institute"/>
            <person name="Min B."/>
            <person name="Riley R."/>
            <person name="Sierra-Patev S."/>
            <person name="Naranjo-Ortiz M."/>
            <person name="Looney B."/>
            <person name="Konkel Z."/>
            <person name="Slot J.C."/>
            <person name="Sakamoto Y."/>
            <person name="Steenwyk J.L."/>
            <person name="Rokas A."/>
            <person name="Carro J."/>
            <person name="Camarero S."/>
            <person name="Ferreira P."/>
            <person name="Molpeceres G."/>
            <person name="Ruiz-Duenas F.J."/>
            <person name="Serrano A."/>
            <person name="Henrissat B."/>
            <person name="Drula E."/>
            <person name="Hughes K.W."/>
            <person name="Mata J.L."/>
            <person name="Ishikawa N.K."/>
            <person name="Vargas-Isla R."/>
            <person name="Ushijima S."/>
            <person name="Smith C.A."/>
            <person name="Ahrendt S."/>
            <person name="Andreopoulos W."/>
            <person name="He G."/>
            <person name="Labutti K."/>
            <person name="Lipzen A."/>
            <person name="Ng V."/>
            <person name="Sandor L."/>
            <person name="Barry K."/>
            <person name="Martinez A.T."/>
            <person name="Xiao Y."/>
            <person name="Gibbons J.G."/>
            <person name="Terashima K."/>
            <person name="Hibbett D.S."/>
            <person name="Grigoriev I.V."/>
        </authorList>
    </citation>
    <scope>NUCLEOTIDE SEQUENCE</scope>
    <source>
        <strain evidence="2">TFB9207</strain>
    </source>
</reference>
<feature type="region of interest" description="Disordered" evidence="1">
    <location>
        <begin position="1"/>
        <end position="74"/>
    </location>
</feature>
<comment type="caution">
    <text evidence="2">The sequence shown here is derived from an EMBL/GenBank/DDBJ whole genome shotgun (WGS) entry which is preliminary data.</text>
</comment>
<sequence length="397" mass="43076">MSSSSPPSYTTEDQHVQDVQGAHPSSSVKRRKSGKEKTKEVDVDSDTRPDTASVSRRRSRRHSSHSADAPKLTQELIERIARQSVRSSRYINADLLKQLAKQGGLPKDLAQEGLPKFKVITGSEATKVYEKTLQEDDRASSLSHDSSKRRGARHFETRPIVLAYPGIRAGRKVVDYYMTWKGKTPKAHRLKGTGRRADILDGEFKSVAKTLDEYGKKAKRLSNLITAKTSSPKTRTADAEPTTPKASSSALPDNSNANASGIIKPAPELTRPSPIQVESAPAVLTTTAPDENDPLPTPRPPYARINSNGSAVSLPYLGDRLPLVVVNPDASSASGQDSRRSSLAVDHSKVTKESPLKKVLTAVEEETEDSQTAATSSKQSSRSVIVIVCSVPSEYTD</sequence>
<dbReference type="AlphaFoldDB" id="A0AA38P8E1"/>